<name>A0A2R6W9L9_MARPO</name>
<reference evidence="2" key="1">
    <citation type="journal article" date="2017" name="Cell">
        <title>Insights into land plant evolution garnered from the Marchantia polymorpha genome.</title>
        <authorList>
            <person name="Bowman J.L."/>
            <person name="Kohchi T."/>
            <person name="Yamato K.T."/>
            <person name="Jenkins J."/>
            <person name="Shu S."/>
            <person name="Ishizaki K."/>
            <person name="Yamaoka S."/>
            <person name="Nishihama R."/>
            <person name="Nakamura Y."/>
            <person name="Berger F."/>
            <person name="Adam C."/>
            <person name="Aki S.S."/>
            <person name="Althoff F."/>
            <person name="Araki T."/>
            <person name="Arteaga-Vazquez M.A."/>
            <person name="Balasubrmanian S."/>
            <person name="Barry K."/>
            <person name="Bauer D."/>
            <person name="Boehm C.R."/>
            <person name="Briginshaw L."/>
            <person name="Caballero-Perez J."/>
            <person name="Catarino B."/>
            <person name="Chen F."/>
            <person name="Chiyoda S."/>
            <person name="Chovatia M."/>
            <person name="Davies K.M."/>
            <person name="Delmans M."/>
            <person name="Demura T."/>
            <person name="Dierschke T."/>
            <person name="Dolan L."/>
            <person name="Dorantes-Acosta A.E."/>
            <person name="Eklund D.M."/>
            <person name="Florent S.N."/>
            <person name="Flores-Sandoval E."/>
            <person name="Fujiyama A."/>
            <person name="Fukuzawa H."/>
            <person name="Galik B."/>
            <person name="Grimanelli D."/>
            <person name="Grimwood J."/>
            <person name="Grossniklaus U."/>
            <person name="Hamada T."/>
            <person name="Haseloff J."/>
            <person name="Hetherington A.J."/>
            <person name="Higo A."/>
            <person name="Hirakawa Y."/>
            <person name="Hundley H.N."/>
            <person name="Ikeda Y."/>
            <person name="Inoue K."/>
            <person name="Inoue S.I."/>
            <person name="Ishida S."/>
            <person name="Jia Q."/>
            <person name="Kakita M."/>
            <person name="Kanazawa T."/>
            <person name="Kawai Y."/>
            <person name="Kawashima T."/>
            <person name="Kennedy M."/>
            <person name="Kinose K."/>
            <person name="Kinoshita T."/>
            <person name="Kohara Y."/>
            <person name="Koide E."/>
            <person name="Komatsu K."/>
            <person name="Kopischke S."/>
            <person name="Kubo M."/>
            <person name="Kyozuka J."/>
            <person name="Lagercrantz U."/>
            <person name="Lin S.S."/>
            <person name="Lindquist E."/>
            <person name="Lipzen A.M."/>
            <person name="Lu C.W."/>
            <person name="De Luna E."/>
            <person name="Martienssen R.A."/>
            <person name="Minamino N."/>
            <person name="Mizutani M."/>
            <person name="Mizutani M."/>
            <person name="Mochizuki N."/>
            <person name="Monte I."/>
            <person name="Mosher R."/>
            <person name="Nagasaki H."/>
            <person name="Nakagami H."/>
            <person name="Naramoto S."/>
            <person name="Nishitani K."/>
            <person name="Ohtani M."/>
            <person name="Okamoto T."/>
            <person name="Okumura M."/>
            <person name="Phillips J."/>
            <person name="Pollak B."/>
            <person name="Reinders A."/>
            <person name="Rovekamp M."/>
            <person name="Sano R."/>
            <person name="Sawa S."/>
            <person name="Schmid M.W."/>
            <person name="Shirakawa M."/>
            <person name="Solano R."/>
            <person name="Spunde A."/>
            <person name="Suetsugu N."/>
            <person name="Sugano S."/>
            <person name="Sugiyama A."/>
            <person name="Sun R."/>
            <person name="Suzuki Y."/>
            <person name="Takenaka M."/>
            <person name="Takezawa D."/>
            <person name="Tomogane H."/>
            <person name="Tsuzuki M."/>
            <person name="Ueda T."/>
            <person name="Umeda M."/>
            <person name="Ward J.M."/>
            <person name="Watanabe Y."/>
            <person name="Yazaki K."/>
            <person name="Yokoyama R."/>
            <person name="Yoshitake Y."/>
            <person name="Yotsui I."/>
            <person name="Zachgo S."/>
            <person name="Schmutz J."/>
        </authorList>
    </citation>
    <scope>NUCLEOTIDE SEQUENCE [LARGE SCALE GENOMIC DNA]</scope>
    <source>
        <strain evidence="2">Tak-1</strain>
    </source>
</reference>
<dbReference type="AlphaFoldDB" id="A0A2R6W9L9"/>
<protein>
    <submittedName>
        <fullName evidence="1">Uncharacterized protein</fullName>
    </submittedName>
</protein>
<sequence length="144" mass="16086">MLLRCPGKTPLFSLCRLLESAQSGKNGARPSRAPPEHTESTVAVSIPVVRTLDSEVIASNQSGSCNSCSQSKLLKALLLLFTPLRRHRIKYSEPFRRLWSERARPNLNLELSLFLSLCVFPPPPLQTRSVILADREANRFLVFG</sequence>
<keyword evidence="2" id="KW-1185">Reference proteome</keyword>
<accession>A0A2R6W9L9</accession>
<dbReference type="Gramene" id="Mp7g16490.1">
    <property type="protein sequence ID" value="Mp7g16490.1.cds1"/>
    <property type="gene ID" value="Mp7g16490"/>
</dbReference>
<dbReference type="Proteomes" id="UP000244005">
    <property type="component" value="Unassembled WGS sequence"/>
</dbReference>
<gene>
    <name evidence="1" type="ORF">MARPO_0123s0031</name>
</gene>
<proteinExistence type="predicted"/>
<dbReference type="EMBL" id="KZ772795">
    <property type="protein sequence ID" value="PTQ30544.1"/>
    <property type="molecule type" value="Genomic_DNA"/>
</dbReference>
<organism evidence="1 2">
    <name type="scientific">Marchantia polymorpha</name>
    <name type="common">Common liverwort</name>
    <name type="synonym">Marchantia aquatica</name>
    <dbReference type="NCBI Taxonomy" id="3197"/>
    <lineage>
        <taxon>Eukaryota</taxon>
        <taxon>Viridiplantae</taxon>
        <taxon>Streptophyta</taxon>
        <taxon>Embryophyta</taxon>
        <taxon>Marchantiophyta</taxon>
        <taxon>Marchantiopsida</taxon>
        <taxon>Marchantiidae</taxon>
        <taxon>Marchantiales</taxon>
        <taxon>Marchantiaceae</taxon>
        <taxon>Marchantia</taxon>
    </lineage>
</organism>
<evidence type="ECO:0000313" key="1">
    <source>
        <dbReference type="EMBL" id="PTQ30544.1"/>
    </source>
</evidence>
<evidence type="ECO:0000313" key="2">
    <source>
        <dbReference type="Proteomes" id="UP000244005"/>
    </source>
</evidence>